<evidence type="ECO:0000313" key="1">
    <source>
        <dbReference type="EMBL" id="CTQ49562.1"/>
    </source>
</evidence>
<evidence type="ECO:0000313" key="2">
    <source>
        <dbReference type="Proteomes" id="UP000049222"/>
    </source>
</evidence>
<dbReference type="Proteomes" id="UP000049222">
    <property type="component" value="Unassembled WGS sequence"/>
</dbReference>
<dbReference type="Gene3D" id="3.30.2450.20">
    <property type="match status" value="1"/>
</dbReference>
<dbReference type="RefSeq" id="WP_055084247.1">
    <property type="nucleotide sequence ID" value="NZ_CXSU01000011.1"/>
</dbReference>
<organism evidence="1 2">
    <name type="scientific">Jannaschia donghaensis</name>
    <dbReference type="NCBI Taxonomy" id="420998"/>
    <lineage>
        <taxon>Bacteria</taxon>
        <taxon>Pseudomonadati</taxon>
        <taxon>Pseudomonadota</taxon>
        <taxon>Alphaproteobacteria</taxon>
        <taxon>Rhodobacterales</taxon>
        <taxon>Roseobacteraceae</taxon>
        <taxon>Jannaschia</taxon>
    </lineage>
</organism>
<keyword evidence="2" id="KW-1185">Reference proteome</keyword>
<reference evidence="1 2" key="1">
    <citation type="submission" date="2015-07" db="EMBL/GenBank/DDBJ databases">
        <authorList>
            <person name="Noorani M."/>
        </authorList>
    </citation>
    <scope>NUCLEOTIDE SEQUENCE [LARGE SCALE GENOMIC DNA]</scope>
    <source>
        <strain evidence="1 2">CECT 7802</strain>
    </source>
</reference>
<proteinExistence type="predicted"/>
<protein>
    <submittedName>
        <fullName evidence="1">Uncharacterized protein</fullName>
    </submittedName>
</protein>
<dbReference type="AlphaFoldDB" id="A0A0M6YGT2"/>
<accession>A0A0M6YGT2</accession>
<name>A0A0M6YGT2_9RHOB</name>
<sequence>MTFSIDLDASDDGETHGRILAGDLDEAFTTTLSVWDVGAYQAQWTSALRRCDIYRLPAALITSIEANQDGRGFLRAYELHPFETVEQRSGIEAAEGEVLVTERFHFVSTDADGLRRPWILEEHSDEAGTDYAAIKYFDPQRPTPFFAYIEPPRMGISIWRTTIAAIRTFRAGIERLSRPTRGDGSTPSLRGNTPC</sequence>
<dbReference type="InterPro" id="IPR053755">
    <property type="entry name" value="CDI_immunity_sf"/>
</dbReference>
<dbReference type="EMBL" id="CXSU01000011">
    <property type="protein sequence ID" value="CTQ49562.1"/>
    <property type="molecule type" value="Genomic_DNA"/>
</dbReference>
<dbReference type="STRING" id="420998.JDO7802_01576"/>
<gene>
    <name evidence="1" type="ORF">JDO7802_01576</name>
</gene>